<feature type="region of interest" description="Disordered" evidence="1">
    <location>
        <begin position="427"/>
        <end position="446"/>
    </location>
</feature>
<comment type="caution">
    <text evidence="2">The sequence shown here is derived from an EMBL/GenBank/DDBJ whole genome shotgun (WGS) entry which is preliminary data.</text>
</comment>
<dbReference type="EMBL" id="JBHTMM010000189">
    <property type="protein sequence ID" value="MFD1313385.1"/>
    <property type="molecule type" value="Genomic_DNA"/>
</dbReference>
<keyword evidence="3" id="KW-1185">Reference proteome</keyword>
<evidence type="ECO:0000313" key="3">
    <source>
        <dbReference type="Proteomes" id="UP001597058"/>
    </source>
</evidence>
<dbReference type="Proteomes" id="UP001597058">
    <property type="component" value="Unassembled WGS sequence"/>
</dbReference>
<sequence>MADVTGYYLQGLPPSRPLLADWRTWPWPPGLDPFLLMAHSSPHNQLCLMVDGEARPVTDQALGSWLRALPELNTSKRPLEDPVVALTCSTGAMRPRLADLVGRLVWFPHGEMTVGVKPLDAVGRAAGDKVRLGVHCTADGEGGRFRSSYPQGPAGDRIRFAYRSRFASRPADWLVERSAAPGTRAPAGLRPYPIGGKRALGLCYFDWRDHASRSSALAAPVLGSSYVAWTPNDAYQPGTSAHTVTSAGALRAAARPWHSRELGELPFDPDGVAIVVCYFADGLFAVYDAWQDLTYWETPGAFGVRLRKDLAEAGGPARGKLPSCVLLLTDFDAVSDSARGQLARGLGGAELITVNAPSALFLDEDSELGVPRARIALLPATSRVVAAPVWTATTTTGTSTTLPSAPSLGDRTDRALPADTALRGSVHTTRTPTHSTATPQPWSFDAGMRTPPAQRLLEWAPKRANQRRAALDGGANLADDCVPLAAEGFAAAYGRTGNRSAEAEDAAGDRVIAKKDWLGLMDILRVVPDLWPDPAKLTKTLMQKPEQLAVVRLARQNQHDHVILVVHGRDPDHPGQTGVWQVDFAKHPVTRRITSQPELLTLMSTASSAALLDGSGLPLSLSGAIERRIPYRAALLDPGASPAATDGPEQATLPGTYILQGNRNGASTNQSNSVLHTTDLGPCVAVCGHNGSLAFMIHSDSLASGGIGRTDLMLGIRRLVSIGTGDGWAISLIGGSTAGCSKYLHQHLPSATIRDLGESEGAFITETGLVAKTKRELAALLGVPSISITQRTLSPVPDDVVSPVRG</sequence>
<reference evidence="3" key="1">
    <citation type="journal article" date="2019" name="Int. J. Syst. Evol. Microbiol.">
        <title>The Global Catalogue of Microorganisms (GCM) 10K type strain sequencing project: providing services to taxonomists for standard genome sequencing and annotation.</title>
        <authorList>
            <consortium name="The Broad Institute Genomics Platform"/>
            <consortium name="The Broad Institute Genome Sequencing Center for Infectious Disease"/>
            <person name="Wu L."/>
            <person name="Ma J."/>
        </authorList>
    </citation>
    <scope>NUCLEOTIDE SEQUENCE [LARGE SCALE GENOMIC DNA]</scope>
    <source>
        <strain evidence="3">CGMCC 4.7020</strain>
    </source>
</reference>
<evidence type="ECO:0000313" key="2">
    <source>
        <dbReference type="EMBL" id="MFD1313385.1"/>
    </source>
</evidence>
<feature type="compositionally biased region" description="Low complexity" evidence="1">
    <location>
        <begin position="427"/>
        <end position="439"/>
    </location>
</feature>
<accession>A0ABW3XW55</accession>
<evidence type="ECO:0000256" key="1">
    <source>
        <dbReference type="SAM" id="MobiDB-lite"/>
    </source>
</evidence>
<dbReference type="RefSeq" id="WP_381240957.1">
    <property type="nucleotide sequence ID" value="NZ_JBHSKH010000082.1"/>
</dbReference>
<organism evidence="2 3">
    <name type="scientific">Streptomyces kaempferi</name>
    <dbReference type="NCBI Taxonomy" id="333725"/>
    <lineage>
        <taxon>Bacteria</taxon>
        <taxon>Bacillati</taxon>
        <taxon>Actinomycetota</taxon>
        <taxon>Actinomycetes</taxon>
        <taxon>Kitasatosporales</taxon>
        <taxon>Streptomycetaceae</taxon>
        <taxon>Streptomyces</taxon>
    </lineage>
</organism>
<protein>
    <submittedName>
        <fullName evidence="2">Uncharacterized protein</fullName>
    </submittedName>
</protein>
<proteinExistence type="predicted"/>
<gene>
    <name evidence="2" type="ORF">ACFQ5X_47700</name>
</gene>
<name>A0ABW3XW55_9ACTN</name>